<proteinExistence type="predicted"/>
<organism evidence="1 2">
    <name type="scientific">Thelephora ganbajun</name>
    <name type="common">Ganba fungus</name>
    <dbReference type="NCBI Taxonomy" id="370292"/>
    <lineage>
        <taxon>Eukaryota</taxon>
        <taxon>Fungi</taxon>
        <taxon>Dikarya</taxon>
        <taxon>Basidiomycota</taxon>
        <taxon>Agaricomycotina</taxon>
        <taxon>Agaricomycetes</taxon>
        <taxon>Thelephorales</taxon>
        <taxon>Thelephoraceae</taxon>
        <taxon>Thelephora</taxon>
    </lineage>
</organism>
<evidence type="ECO:0000313" key="2">
    <source>
        <dbReference type="Proteomes" id="UP000886501"/>
    </source>
</evidence>
<comment type="caution">
    <text evidence="1">The sequence shown here is derived from an EMBL/GenBank/DDBJ whole genome shotgun (WGS) entry which is preliminary data.</text>
</comment>
<name>A0ACB6ZFS1_THEGA</name>
<reference evidence="1" key="2">
    <citation type="journal article" date="2020" name="Nat. Commun.">
        <title>Large-scale genome sequencing of mycorrhizal fungi provides insights into the early evolution of symbiotic traits.</title>
        <authorList>
            <person name="Miyauchi S."/>
            <person name="Kiss E."/>
            <person name="Kuo A."/>
            <person name="Drula E."/>
            <person name="Kohler A."/>
            <person name="Sanchez-Garcia M."/>
            <person name="Morin E."/>
            <person name="Andreopoulos B."/>
            <person name="Barry K.W."/>
            <person name="Bonito G."/>
            <person name="Buee M."/>
            <person name="Carver A."/>
            <person name="Chen C."/>
            <person name="Cichocki N."/>
            <person name="Clum A."/>
            <person name="Culley D."/>
            <person name="Crous P.W."/>
            <person name="Fauchery L."/>
            <person name="Girlanda M."/>
            <person name="Hayes R.D."/>
            <person name="Keri Z."/>
            <person name="LaButti K."/>
            <person name="Lipzen A."/>
            <person name="Lombard V."/>
            <person name="Magnuson J."/>
            <person name="Maillard F."/>
            <person name="Murat C."/>
            <person name="Nolan M."/>
            <person name="Ohm R.A."/>
            <person name="Pangilinan J."/>
            <person name="Pereira M.F."/>
            <person name="Perotto S."/>
            <person name="Peter M."/>
            <person name="Pfister S."/>
            <person name="Riley R."/>
            <person name="Sitrit Y."/>
            <person name="Stielow J.B."/>
            <person name="Szollosi G."/>
            <person name="Zifcakova L."/>
            <person name="Stursova M."/>
            <person name="Spatafora J.W."/>
            <person name="Tedersoo L."/>
            <person name="Vaario L.M."/>
            <person name="Yamada A."/>
            <person name="Yan M."/>
            <person name="Wang P."/>
            <person name="Xu J."/>
            <person name="Bruns T."/>
            <person name="Baldrian P."/>
            <person name="Vilgalys R."/>
            <person name="Dunand C."/>
            <person name="Henrissat B."/>
            <person name="Grigoriev I.V."/>
            <person name="Hibbett D."/>
            <person name="Nagy L.G."/>
            <person name="Martin F.M."/>
        </authorList>
    </citation>
    <scope>NUCLEOTIDE SEQUENCE</scope>
    <source>
        <strain evidence="1">P2</strain>
    </source>
</reference>
<reference evidence="1" key="1">
    <citation type="submission" date="2019-10" db="EMBL/GenBank/DDBJ databases">
        <authorList>
            <consortium name="DOE Joint Genome Institute"/>
            <person name="Kuo A."/>
            <person name="Miyauchi S."/>
            <person name="Kiss E."/>
            <person name="Drula E."/>
            <person name="Kohler A."/>
            <person name="Sanchez-Garcia M."/>
            <person name="Andreopoulos B."/>
            <person name="Barry K.W."/>
            <person name="Bonito G."/>
            <person name="Buee M."/>
            <person name="Carver A."/>
            <person name="Chen C."/>
            <person name="Cichocki N."/>
            <person name="Clum A."/>
            <person name="Culley D."/>
            <person name="Crous P.W."/>
            <person name="Fauchery L."/>
            <person name="Girlanda M."/>
            <person name="Hayes R."/>
            <person name="Keri Z."/>
            <person name="Labutti K."/>
            <person name="Lipzen A."/>
            <person name="Lombard V."/>
            <person name="Magnuson J."/>
            <person name="Maillard F."/>
            <person name="Morin E."/>
            <person name="Murat C."/>
            <person name="Nolan M."/>
            <person name="Ohm R."/>
            <person name="Pangilinan J."/>
            <person name="Pereira M."/>
            <person name="Perotto S."/>
            <person name="Peter M."/>
            <person name="Riley R."/>
            <person name="Sitrit Y."/>
            <person name="Stielow B."/>
            <person name="Szollosi G."/>
            <person name="Zifcakova L."/>
            <person name="Stursova M."/>
            <person name="Spatafora J.W."/>
            <person name="Tedersoo L."/>
            <person name="Vaario L.-M."/>
            <person name="Yamada A."/>
            <person name="Yan M."/>
            <person name="Wang P."/>
            <person name="Xu J."/>
            <person name="Bruns T."/>
            <person name="Baldrian P."/>
            <person name="Vilgalys R."/>
            <person name="Henrissat B."/>
            <person name="Grigoriev I.V."/>
            <person name="Hibbett D."/>
            <person name="Nagy L.G."/>
            <person name="Martin F.M."/>
        </authorList>
    </citation>
    <scope>NUCLEOTIDE SEQUENCE</scope>
    <source>
        <strain evidence="1">P2</strain>
    </source>
</reference>
<dbReference type="Proteomes" id="UP000886501">
    <property type="component" value="Unassembled WGS sequence"/>
</dbReference>
<sequence>MKANSSTNTTTLKGKTKDYFPGSEDSPITQSGYPWTDNGTASRGTLDSSSPPDYPSIVSTKSSASSFSVISPSGSSSLTPATPGVHSDSRGITTWTELSDHTATWDRHVTLTVRMDVDRETLDLHTSELKLTVLQKIVPGDQYQPQRPRFGVVYLNLAEYVDVGPVTRRHLLRESKTNATLQLTIELEHVGGERDYKAPPLQKGEILAQVTGLLANPGFHRARFLRELEFIEDPTNDPEGKYNTKKHVPSFDGLASSSGIRETEFLIEMLFNPIPSETITPFTRDVEPSQPTEQHSVESDRASVELAPSLISTHSECSASSSARASNKSRPWWRGGRVSSNKSVASSAS</sequence>
<gene>
    <name evidence="1" type="ORF">BDM02DRAFT_3115713</name>
</gene>
<keyword evidence="2" id="KW-1185">Reference proteome</keyword>
<protein>
    <submittedName>
        <fullName evidence="1">Uncharacterized protein</fullName>
    </submittedName>
</protein>
<dbReference type="EMBL" id="MU118017">
    <property type="protein sequence ID" value="KAF9648238.1"/>
    <property type="molecule type" value="Genomic_DNA"/>
</dbReference>
<evidence type="ECO:0000313" key="1">
    <source>
        <dbReference type="EMBL" id="KAF9648238.1"/>
    </source>
</evidence>
<accession>A0ACB6ZFS1</accession>